<organism evidence="8 9">
    <name type="scientific">Candidatus Daviesbacteria bacterium GW2011_GWA2_38_24</name>
    <dbReference type="NCBI Taxonomy" id="1618422"/>
    <lineage>
        <taxon>Bacteria</taxon>
        <taxon>Candidatus Daviesiibacteriota</taxon>
    </lineage>
</organism>
<dbReference type="Gene3D" id="3.90.1750.20">
    <property type="entry name" value="Putative Large Serine Recombinase, Chain B, Domain 2"/>
    <property type="match status" value="1"/>
</dbReference>
<dbReference type="InterPro" id="IPR050639">
    <property type="entry name" value="SSR_resolvase"/>
</dbReference>
<dbReference type="GO" id="GO:0003677">
    <property type="term" value="F:DNA binding"/>
    <property type="evidence" value="ECO:0007669"/>
    <property type="project" value="UniProtKB-KW"/>
</dbReference>
<dbReference type="InterPro" id="IPR006118">
    <property type="entry name" value="Recombinase_CS"/>
</dbReference>
<dbReference type="PROSITE" id="PS00397">
    <property type="entry name" value="RECOMBINASES_1"/>
    <property type="match status" value="1"/>
</dbReference>
<evidence type="ECO:0000256" key="2">
    <source>
        <dbReference type="ARBA" id="ARBA00023125"/>
    </source>
</evidence>
<evidence type="ECO:0000256" key="5">
    <source>
        <dbReference type="PROSITE-ProRule" id="PRU10137"/>
    </source>
</evidence>
<protein>
    <submittedName>
        <fullName evidence="8">Resolvase domain protein</fullName>
    </submittedName>
</protein>
<dbReference type="InterPro" id="IPR011109">
    <property type="entry name" value="DNA_bind_recombinase_dom"/>
</dbReference>
<sequence length="540" mass="63078">MESKQLTCYIYCRVSTDSQEYSNDNQSRACTEYAKTNNYLIMGVFVEDGKSGRTTDRPEFQSMLKALEEHPVNAVVTYKIDRFARNVGDFNNIRKDFKKRGIRLLSVNEGGDVTEGLIGNIFASVAEWESDVIGQRTRDGLAEKFRTGGWPGWAPLGYQNFKQSKKDKGIVIKDPITAPLIEFAFRKYATGRWNLLKLTKILHKKGIRTRNGKPIAHSTIHQILTNPFYYGWMRWNGQEKKGNHDPIISEELFTICQQVAAKHRNFVIRERKHDFLLRGFIFCARCGRRYTAEWHYNEKKLAKKGGKIACYHCAKKSPCKSPYVESEELEKKVAECLKNIKFSKAFTDALTLKVRRYLKNQDKENAKIRRAYLNRREALIAKRKKLEGRLMDDYIDRATFRRLHDEIQADINNIDVDVSKLEGSRQFDFDLLEEVLALTRNIPKAYREAPQFLKRKYLHFFFTKIEVDNKKIVNTAYSPLIQELIDQQKVILRKNLLEDRNVNITSQFVRIFKVFEDFRFISQLREEMDKVRPAVAIVTS</sequence>
<dbReference type="Pfam" id="PF07508">
    <property type="entry name" value="Recombinase"/>
    <property type="match status" value="1"/>
</dbReference>
<keyword evidence="2" id="KW-0238">DNA-binding</keyword>
<dbReference type="PROSITE" id="PS51737">
    <property type="entry name" value="RECOMBINASE_DNA_BIND"/>
    <property type="match status" value="1"/>
</dbReference>
<name>A0A0G0MPT5_9BACT</name>
<dbReference type="SUPFAM" id="SSF53041">
    <property type="entry name" value="Resolvase-like"/>
    <property type="match status" value="1"/>
</dbReference>
<dbReference type="InterPro" id="IPR036162">
    <property type="entry name" value="Resolvase-like_N_sf"/>
</dbReference>
<evidence type="ECO:0000259" key="7">
    <source>
        <dbReference type="PROSITE" id="PS51737"/>
    </source>
</evidence>
<dbReference type="Pfam" id="PF13408">
    <property type="entry name" value="Zn_ribbon_recom"/>
    <property type="match status" value="1"/>
</dbReference>
<dbReference type="Pfam" id="PF00239">
    <property type="entry name" value="Resolvase"/>
    <property type="match status" value="1"/>
</dbReference>
<reference evidence="8 9" key="1">
    <citation type="journal article" date="2015" name="Nature">
        <title>rRNA introns, odd ribosomes, and small enigmatic genomes across a large radiation of phyla.</title>
        <authorList>
            <person name="Brown C.T."/>
            <person name="Hug L.A."/>
            <person name="Thomas B.C."/>
            <person name="Sharon I."/>
            <person name="Castelle C.J."/>
            <person name="Singh A."/>
            <person name="Wilkins M.J."/>
            <person name="Williams K.H."/>
            <person name="Banfield J.F."/>
        </authorList>
    </citation>
    <scope>NUCLEOTIDE SEQUENCE [LARGE SCALE GENOMIC DNA]</scope>
</reference>
<evidence type="ECO:0000256" key="4">
    <source>
        <dbReference type="PIRSR" id="PIRSR606118-50"/>
    </source>
</evidence>
<dbReference type="PANTHER" id="PTHR30461:SF23">
    <property type="entry name" value="DNA RECOMBINASE-RELATED"/>
    <property type="match status" value="1"/>
</dbReference>
<dbReference type="InterPro" id="IPR006119">
    <property type="entry name" value="Resolv_N"/>
</dbReference>
<evidence type="ECO:0000313" key="8">
    <source>
        <dbReference type="EMBL" id="KKQ66946.1"/>
    </source>
</evidence>
<dbReference type="GO" id="GO:0000150">
    <property type="term" value="F:DNA strand exchange activity"/>
    <property type="evidence" value="ECO:0007669"/>
    <property type="project" value="InterPro"/>
</dbReference>
<accession>A0A0G0MPT5</accession>
<evidence type="ECO:0000256" key="3">
    <source>
        <dbReference type="ARBA" id="ARBA00023172"/>
    </source>
</evidence>
<feature type="domain" description="Recombinase" evidence="7">
    <location>
        <begin position="155"/>
        <end position="266"/>
    </location>
</feature>
<dbReference type="Proteomes" id="UP000034235">
    <property type="component" value="Unassembled WGS sequence"/>
</dbReference>
<evidence type="ECO:0000256" key="1">
    <source>
        <dbReference type="ARBA" id="ARBA00022908"/>
    </source>
</evidence>
<comment type="caution">
    <text evidence="8">The sequence shown here is derived from an EMBL/GenBank/DDBJ whole genome shotgun (WGS) entry which is preliminary data.</text>
</comment>
<feature type="domain" description="Resolvase/invertase-type recombinase catalytic" evidence="6">
    <location>
        <begin position="7"/>
        <end position="148"/>
    </location>
</feature>
<dbReference type="PROSITE" id="PS51736">
    <property type="entry name" value="RECOMBINASES_3"/>
    <property type="match status" value="1"/>
</dbReference>
<feature type="active site" description="O-(5'-phospho-DNA)-serine intermediate" evidence="4 5">
    <location>
        <position position="15"/>
    </location>
</feature>
<gene>
    <name evidence="8" type="ORF">US86_C0002G0063</name>
</gene>
<keyword evidence="1" id="KW-0229">DNA integration</keyword>
<dbReference type="Gene3D" id="3.40.50.1390">
    <property type="entry name" value="Resolvase, N-terminal catalytic domain"/>
    <property type="match status" value="1"/>
</dbReference>
<keyword evidence="3" id="KW-0233">DNA recombination</keyword>
<dbReference type="CDD" id="cd00338">
    <property type="entry name" value="Ser_Recombinase"/>
    <property type="match status" value="1"/>
</dbReference>
<dbReference type="EMBL" id="LBUP01000002">
    <property type="protein sequence ID" value="KKQ66946.1"/>
    <property type="molecule type" value="Genomic_DNA"/>
</dbReference>
<dbReference type="PANTHER" id="PTHR30461">
    <property type="entry name" value="DNA-INVERTASE FROM LAMBDOID PROPHAGE"/>
    <property type="match status" value="1"/>
</dbReference>
<dbReference type="InterPro" id="IPR025827">
    <property type="entry name" value="Zn_ribbon_recom_dom"/>
</dbReference>
<evidence type="ECO:0000313" key="9">
    <source>
        <dbReference type="Proteomes" id="UP000034235"/>
    </source>
</evidence>
<dbReference type="InterPro" id="IPR038109">
    <property type="entry name" value="DNA_bind_recomb_sf"/>
</dbReference>
<proteinExistence type="predicted"/>
<dbReference type="GO" id="GO:0015074">
    <property type="term" value="P:DNA integration"/>
    <property type="evidence" value="ECO:0007669"/>
    <property type="project" value="UniProtKB-KW"/>
</dbReference>
<evidence type="ECO:0000259" key="6">
    <source>
        <dbReference type="PROSITE" id="PS51736"/>
    </source>
</evidence>
<dbReference type="AlphaFoldDB" id="A0A0G0MPT5"/>
<dbReference type="SMART" id="SM00857">
    <property type="entry name" value="Resolvase"/>
    <property type="match status" value="1"/>
</dbReference>